<dbReference type="STRING" id="1801.BRW64_01695"/>
<keyword evidence="2" id="KW-0808">Transferase</keyword>
<gene>
    <name evidence="2" type="ORF">BV510_17945</name>
    <name evidence="3" type="ORF">CRI78_01695</name>
</gene>
<feature type="domain" description="Aminoglycoside phosphotransferase" evidence="1">
    <location>
        <begin position="64"/>
        <end position="253"/>
    </location>
</feature>
<organism evidence="2 4">
    <name type="scientific">Mycolicibacterium diernhoferi</name>
    <dbReference type="NCBI Taxonomy" id="1801"/>
    <lineage>
        <taxon>Bacteria</taxon>
        <taxon>Bacillati</taxon>
        <taxon>Actinomycetota</taxon>
        <taxon>Actinomycetes</taxon>
        <taxon>Mycobacteriales</taxon>
        <taxon>Mycobacteriaceae</taxon>
        <taxon>Mycolicibacterium</taxon>
    </lineage>
</organism>
<evidence type="ECO:0000259" key="1">
    <source>
        <dbReference type="Pfam" id="PF01636"/>
    </source>
</evidence>
<comment type="caution">
    <text evidence="2">The sequence shown here is derived from an EMBL/GenBank/DDBJ whole genome shotgun (WGS) entry which is preliminary data.</text>
</comment>
<proteinExistence type="predicted"/>
<dbReference type="InterPro" id="IPR011009">
    <property type="entry name" value="Kinase-like_dom_sf"/>
</dbReference>
<dbReference type="GO" id="GO:0016740">
    <property type="term" value="F:transferase activity"/>
    <property type="evidence" value="ECO:0007669"/>
    <property type="project" value="UniProtKB-KW"/>
</dbReference>
<name>A0A1Q4HLP4_9MYCO</name>
<reference evidence="2 4" key="1">
    <citation type="submission" date="2016-09" db="EMBL/GenBank/DDBJ databases">
        <title>genome sequences of unsequenced Mycobacteria.</title>
        <authorList>
            <person name="Greninger A.L."/>
            <person name="Jerome K.R."/>
            <person name="Mcnair B."/>
            <person name="Wallis C."/>
            <person name="Fang F."/>
        </authorList>
    </citation>
    <scope>NUCLEOTIDE SEQUENCE [LARGE SCALE GENOMIC DNA]</scope>
    <source>
        <strain evidence="2 4">BM1</strain>
    </source>
</reference>
<keyword evidence="5" id="KW-1185">Reference proteome</keyword>
<dbReference type="RefSeq" id="WP_073853590.1">
    <property type="nucleotide sequence ID" value="NZ_BAAATC010000018.1"/>
</dbReference>
<evidence type="ECO:0000313" key="4">
    <source>
        <dbReference type="Proteomes" id="UP000191039"/>
    </source>
</evidence>
<reference evidence="3 5" key="2">
    <citation type="submission" date="2017-10" db="EMBL/GenBank/DDBJ databases">
        <title>The new phylogeny of genus Mycobacterium.</title>
        <authorList>
            <person name="Tortoli E."/>
            <person name="Trovato A."/>
            <person name="Cirillo D.M."/>
        </authorList>
    </citation>
    <scope>NUCLEOTIDE SEQUENCE [LARGE SCALE GENOMIC DNA]</scope>
    <source>
        <strain evidence="3 5">IP141170001</strain>
    </source>
</reference>
<sequence length="311" mass="33380">MWLSPDQLADRRERAATAALEAGRAAGLDADRATVLHDVFSVVVHLEPTPVVARIPVVLPPGYTPQLQHARQQRELDVVAWLDAHRVPVVPTSPLVPRTPVRHGGFGMTFWELADVAADHEPYSGVAIAESARLHAGLAGYPGPLPFLAPFNEAAPGMFAHLEPCDLLGAADIERARAEYAALRGVLADPTVFAARYPGVGLQAVQGDGPSHNVIRTTDGIRFSDFEDVSLGPVEWDLAMLGPEAVAEYDDAADRLGLRRTDAGVQQLMDAARRLQFISCVTLVPRLPVLAEGLASVIESWRATDSHAAPN</sequence>
<dbReference type="SUPFAM" id="SSF56112">
    <property type="entry name" value="Protein kinase-like (PK-like)"/>
    <property type="match status" value="1"/>
</dbReference>
<dbReference type="EMBL" id="MIJD01000198">
    <property type="protein sequence ID" value="OPE52894.1"/>
    <property type="molecule type" value="Genomic_DNA"/>
</dbReference>
<evidence type="ECO:0000313" key="5">
    <source>
        <dbReference type="Proteomes" id="UP000220340"/>
    </source>
</evidence>
<evidence type="ECO:0000313" key="3">
    <source>
        <dbReference type="EMBL" id="PEG56122.1"/>
    </source>
</evidence>
<evidence type="ECO:0000313" key="2">
    <source>
        <dbReference type="EMBL" id="OPE52894.1"/>
    </source>
</evidence>
<dbReference type="EMBL" id="PDCR01000002">
    <property type="protein sequence ID" value="PEG56122.1"/>
    <property type="molecule type" value="Genomic_DNA"/>
</dbReference>
<dbReference type="Proteomes" id="UP000191039">
    <property type="component" value="Unassembled WGS sequence"/>
</dbReference>
<protein>
    <submittedName>
        <fullName evidence="2">Phosphotransferase</fullName>
    </submittedName>
</protein>
<dbReference type="Proteomes" id="UP000220340">
    <property type="component" value="Unassembled WGS sequence"/>
</dbReference>
<dbReference type="OrthoDB" id="115252at2"/>
<accession>A0A1Q4HLP4</accession>
<dbReference type="AlphaFoldDB" id="A0A1Q4HLP4"/>
<dbReference type="InterPro" id="IPR002575">
    <property type="entry name" value="Aminoglycoside_PTrfase"/>
</dbReference>
<dbReference type="Pfam" id="PF01636">
    <property type="entry name" value="APH"/>
    <property type="match status" value="1"/>
</dbReference>